<evidence type="ECO:0000313" key="5">
    <source>
        <dbReference type="EMBL" id="CAJ0961184.1"/>
    </source>
</evidence>
<accession>A0ABN9MAP2</accession>
<evidence type="ECO:0000256" key="3">
    <source>
        <dbReference type="RuleBase" id="RU361235"/>
    </source>
</evidence>
<protein>
    <recommendedName>
        <fullName evidence="3">Carboxylic ester hydrolase</fullName>
        <ecNumber evidence="3">3.1.1.-</ecNumber>
    </recommendedName>
</protein>
<comment type="similarity">
    <text evidence="1 3">Belongs to the type-B carboxylesterase/lipase family.</text>
</comment>
<dbReference type="InterPro" id="IPR029058">
    <property type="entry name" value="AB_hydrolase_fold"/>
</dbReference>
<evidence type="ECO:0000256" key="1">
    <source>
        <dbReference type="ARBA" id="ARBA00005964"/>
    </source>
</evidence>
<reference evidence="5" key="1">
    <citation type="submission" date="2023-07" db="EMBL/GenBank/DDBJ databases">
        <authorList>
            <person name="Stuckert A."/>
        </authorList>
    </citation>
    <scope>NUCLEOTIDE SEQUENCE</scope>
</reference>
<keyword evidence="6" id="KW-1185">Reference proteome</keyword>
<gene>
    <name evidence="5" type="ORF">RIMI_LOCUS17587517</name>
</gene>
<dbReference type="PROSITE" id="PS00941">
    <property type="entry name" value="CARBOXYLESTERASE_B_2"/>
    <property type="match status" value="1"/>
</dbReference>
<feature type="chain" id="PRO_5044988564" description="Carboxylic ester hydrolase" evidence="3">
    <location>
        <begin position="21"/>
        <end position="429"/>
    </location>
</feature>
<feature type="domain" description="Carboxylesterase type B" evidence="4">
    <location>
        <begin position="26"/>
        <end position="424"/>
    </location>
</feature>
<dbReference type="Gene3D" id="3.40.50.1820">
    <property type="entry name" value="alpha/beta hydrolase"/>
    <property type="match status" value="1"/>
</dbReference>
<evidence type="ECO:0000259" key="4">
    <source>
        <dbReference type="Pfam" id="PF00135"/>
    </source>
</evidence>
<comment type="caution">
    <text evidence="5">The sequence shown here is derived from an EMBL/GenBank/DDBJ whole genome shotgun (WGS) entry which is preliminary data.</text>
</comment>
<dbReference type="InterPro" id="IPR019819">
    <property type="entry name" value="Carboxylesterase_B_CS"/>
</dbReference>
<keyword evidence="2 3" id="KW-0378">Hydrolase</keyword>
<keyword evidence="3" id="KW-0732">Signal</keyword>
<dbReference type="EC" id="3.1.1.-" evidence="3"/>
<name>A0ABN9MAP2_9NEOB</name>
<proteinExistence type="inferred from homology"/>
<dbReference type="EMBL" id="CAUEEQ010051628">
    <property type="protein sequence ID" value="CAJ0961184.1"/>
    <property type="molecule type" value="Genomic_DNA"/>
</dbReference>
<dbReference type="InterPro" id="IPR050309">
    <property type="entry name" value="Type-B_Carboxylest/Lipase"/>
</dbReference>
<evidence type="ECO:0000313" key="6">
    <source>
        <dbReference type="Proteomes" id="UP001176940"/>
    </source>
</evidence>
<dbReference type="InterPro" id="IPR019826">
    <property type="entry name" value="Carboxylesterase_B_AS"/>
</dbReference>
<dbReference type="Pfam" id="PF00135">
    <property type="entry name" value="COesterase"/>
    <property type="match status" value="1"/>
</dbReference>
<sequence>MMRALMRVVVLCTLALGVLTSGEDDPPQVETQYGKLQGKTLSAKGTDRTVHAFYGVPFAKPPVGPLRFASPEPPESWSSVREASDYAPICLQNPHSMEQIMEAVKAKCTLPPVSEDCLYLNVFTPSDREKEEKLPVMVFIHGGALTMGGAMMFEGSALGAHENVVVVSIQYRLGLLGFLSTGDDRAPGNYGFLDQVEALQWVQKNIADFGGDPDSVTIFGESAGGISVSALVASPLAKGLFHRAIAESGVAIMPGLVAQTKEESVFYSNIVANISGCGLDTLVDCLKAKSEEEILSLVVSMKMIALPASVDGAFFPKAAEQIMADKEVNSVPLITGVNNQEFGWILPSAMNISGFREGMEREQVEEMLKNFPILGPFSSATSFLLDEYIGDETDPAEVRNRLIDLIGDLIFVIPALRAAKYHRDSLSTN</sequence>
<dbReference type="Proteomes" id="UP001176940">
    <property type="component" value="Unassembled WGS sequence"/>
</dbReference>
<feature type="signal peptide" evidence="3">
    <location>
        <begin position="1"/>
        <end position="20"/>
    </location>
</feature>
<dbReference type="InterPro" id="IPR002018">
    <property type="entry name" value="CarbesteraseB"/>
</dbReference>
<evidence type="ECO:0000256" key="2">
    <source>
        <dbReference type="ARBA" id="ARBA00022801"/>
    </source>
</evidence>
<dbReference type="PROSITE" id="PS00122">
    <property type="entry name" value="CARBOXYLESTERASE_B_1"/>
    <property type="match status" value="1"/>
</dbReference>
<dbReference type="SUPFAM" id="SSF53474">
    <property type="entry name" value="alpha/beta-Hydrolases"/>
    <property type="match status" value="1"/>
</dbReference>
<organism evidence="5 6">
    <name type="scientific">Ranitomeya imitator</name>
    <name type="common">mimic poison frog</name>
    <dbReference type="NCBI Taxonomy" id="111125"/>
    <lineage>
        <taxon>Eukaryota</taxon>
        <taxon>Metazoa</taxon>
        <taxon>Chordata</taxon>
        <taxon>Craniata</taxon>
        <taxon>Vertebrata</taxon>
        <taxon>Euteleostomi</taxon>
        <taxon>Amphibia</taxon>
        <taxon>Batrachia</taxon>
        <taxon>Anura</taxon>
        <taxon>Neobatrachia</taxon>
        <taxon>Hyloidea</taxon>
        <taxon>Dendrobatidae</taxon>
        <taxon>Dendrobatinae</taxon>
        <taxon>Ranitomeya</taxon>
    </lineage>
</organism>
<dbReference type="PANTHER" id="PTHR11559">
    <property type="entry name" value="CARBOXYLESTERASE"/>
    <property type="match status" value="1"/>
</dbReference>